<dbReference type="EMBL" id="KZ679129">
    <property type="protein sequence ID" value="PTB78458.1"/>
    <property type="molecule type" value="Genomic_DNA"/>
</dbReference>
<proteinExistence type="predicted"/>
<organism evidence="2 3">
    <name type="scientific">Trichoderma longibrachiatum ATCC 18648</name>
    <dbReference type="NCBI Taxonomy" id="983965"/>
    <lineage>
        <taxon>Eukaryota</taxon>
        <taxon>Fungi</taxon>
        <taxon>Dikarya</taxon>
        <taxon>Ascomycota</taxon>
        <taxon>Pezizomycotina</taxon>
        <taxon>Sordariomycetes</taxon>
        <taxon>Hypocreomycetidae</taxon>
        <taxon>Hypocreales</taxon>
        <taxon>Hypocreaceae</taxon>
        <taxon>Trichoderma</taxon>
    </lineage>
</organism>
<feature type="compositionally biased region" description="Basic and acidic residues" evidence="1">
    <location>
        <begin position="156"/>
        <end position="169"/>
    </location>
</feature>
<evidence type="ECO:0000313" key="3">
    <source>
        <dbReference type="Proteomes" id="UP000240760"/>
    </source>
</evidence>
<gene>
    <name evidence="2" type="ORF">M440DRAFT_1194014</name>
</gene>
<feature type="region of interest" description="Disordered" evidence="1">
    <location>
        <begin position="146"/>
        <end position="188"/>
    </location>
</feature>
<dbReference type="AlphaFoldDB" id="A0A2T4CAA7"/>
<reference evidence="2 3" key="1">
    <citation type="submission" date="2016-07" db="EMBL/GenBank/DDBJ databases">
        <title>Multiple horizontal gene transfer events from other fungi enriched the ability of initially mycotrophic Trichoderma (Ascomycota) to feed on dead plant biomass.</title>
        <authorList>
            <consortium name="DOE Joint Genome Institute"/>
            <person name="Aerts A."/>
            <person name="Atanasova L."/>
            <person name="Chenthamara K."/>
            <person name="Zhang J."/>
            <person name="Grujic M."/>
            <person name="Henrissat B."/>
            <person name="Kuo A."/>
            <person name="Salamov A."/>
            <person name="Lipzen A."/>
            <person name="Labutti K."/>
            <person name="Barry K."/>
            <person name="Miao Y."/>
            <person name="Rahimi M.J."/>
            <person name="Shen Q."/>
            <person name="Grigoriev I.V."/>
            <person name="Kubicek C.P."/>
            <person name="Druzhinina I.S."/>
        </authorList>
    </citation>
    <scope>NUCLEOTIDE SEQUENCE [LARGE SCALE GENOMIC DNA]</scope>
    <source>
        <strain evidence="2 3">ATCC 18648</strain>
    </source>
</reference>
<sequence>MPETQRLRPHWCEISSSPRLSEFLSLRSSPYAQRRSVGGMGMAPGNGWAAIWPGIWSDSKTTINHVFGVAATTGGPCHVVPTNWPLGEGKKSLLKLRSTTRPTKHRAVRRLAYSGDVLPFLDLTVPQNRKITMFAPRCSDRRCVGKSADGAAKSTGESREATRSNRSRYELLTTRTGGSEGGGGGGLGSKSRCYRTLCNGTAVIAHRTSMYASFRLPKTGGLKSRCSFHSRRCR</sequence>
<evidence type="ECO:0000313" key="2">
    <source>
        <dbReference type="EMBL" id="PTB78458.1"/>
    </source>
</evidence>
<feature type="compositionally biased region" description="Gly residues" evidence="1">
    <location>
        <begin position="178"/>
        <end position="188"/>
    </location>
</feature>
<protein>
    <submittedName>
        <fullName evidence="2">Uncharacterized protein</fullName>
    </submittedName>
</protein>
<name>A0A2T4CAA7_TRILO</name>
<dbReference type="Proteomes" id="UP000240760">
    <property type="component" value="Unassembled WGS sequence"/>
</dbReference>
<keyword evidence="3" id="KW-1185">Reference proteome</keyword>
<accession>A0A2T4CAA7</accession>
<evidence type="ECO:0000256" key="1">
    <source>
        <dbReference type="SAM" id="MobiDB-lite"/>
    </source>
</evidence>